<name>A0A916JKG8_9FLAO</name>
<feature type="signal peptide" evidence="1">
    <location>
        <begin position="1"/>
        <end position="20"/>
    </location>
</feature>
<dbReference type="PANTHER" id="PTHR12558">
    <property type="entry name" value="CELL DIVISION CYCLE 16,23,27"/>
    <property type="match status" value="1"/>
</dbReference>
<keyword evidence="3" id="KW-1185">Reference proteome</keyword>
<protein>
    <submittedName>
        <fullName evidence="2">Cell division coordinator CpoB</fullName>
    </submittedName>
</protein>
<dbReference type="KEGG" id="ptan:CRYO30217_00923"/>
<dbReference type="EMBL" id="OU015584">
    <property type="protein sequence ID" value="CAG5079358.1"/>
    <property type="molecule type" value="Genomic_DNA"/>
</dbReference>
<reference evidence="2" key="1">
    <citation type="submission" date="2021-04" db="EMBL/GenBank/DDBJ databases">
        <authorList>
            <person name="Rodrigo-Torres L."/>
            <person name="Arahal R. D."/>
            <person name="Lucena T."/>
        </authorList>
    </citation>
    <scope>NUCLEOTIDE SEQUENCE</scope>
    <source>
        <strain evidence="2">AS29M-1</strain>
    </source>
</reference>
<evidence type="ECO:0000313" key="3">
    <source>
        <dbReference type="Proteomes" id="UP000683507"/>
    </source>
</evidence>
<dbReference type="InterPro" id="IPR019734">
    <property type="entry name" value="TPR_rpt"/>
</dbReference>
<gene>
    <name evidence="2" type="primary">cpoB_2</name>
    <name evidence="2" type="ORF">CRYO30217_00923</name>
</gene>
<sequence>MWSKWHISFLLFLTAGFGLAQTDMDKQLAFSYYEEGEFDKAVIYFEKIYPEDNSSAIFDPYYQSLVYLEDFKEAHKLCKKQKKSYPEDLSLYVYDGLIYELEEEWDKATESFQEGIDQINKTTPYKSITGIAKAFEKRNKLNLAIATYEQASKFAGSSNMYLRNIALLYGRQGKIELMVNSLLDIIHDDPRYMVSIQSTLANSIDFKSNFASVDTVKTNLIKRTQSFPNKTIYNEMLAWVYMLSENYAGAFIQLKALDKKEKNDGQRIKDLGVTCINNEQYEQAIKCFDYVIELGDNQPYYREAKIYKISALKKKILERGTYTDEDLQELKQNYTESINQLGKSAYTAQLYRELAYLEGYYLDNPKKGITILEDLLTVPGINKKVQGEIKIELGDLMVVDERIWDASLLFMQVEKDFKEDKIGHLAKFKAAQVFYYAGDFDYAQGQLDVLKASTSKLIANDAMELSMLITDNYNMDTTQVTMQLFAAADLLIKQHKFDAAIQKFDSINAMYTYHSLNDEILWKKSEIALQEQNITAAIEYLEEIVKTYPTDILADNALYELAQIYDYRLNQPEVAANYYKQIIFNYQGSLFGVQSRKRYREIAPSNSSSDDIWSEPPHIEN</sequence>
<evidence type="ECO:0000256" key="1">
    <source>
        <dbReference type="SAM" id="SignalP"/>
    </source>
</evidence>
<keyword evidence="1" id="KW-0732">Signal</keyword>
<feature type="chain" id="PRO_5038054225" evidence="1">
    <location>
        <begin position="21"/>
        <end position="621"/>
    </location>
</feature>
<dbReference type="PANTHER" id="PTHR12558:SF13">
    <property type="entry name" value="CELL DIVISION CYCLE PROTEIN 27 HOMOLOG"/>
    <property type="match status" value="1"/>
</dbReference>
<evidence type="ECO:0000313" key="2">
    <source>
        <dbReference type="EMBL" id="CAG5079358.1"/>
    </source>
</evidence>
<dbReference type="InterPro" id="IPR011990">
    <property type="entry name" value="TPR-like_helical_dom_sf"/>
</dbReference>
<dbReference type="Proteomes" id="UP000683507">
    <property type="component" value="Chromosome"/>
</dbReference>
<dbReference type="GO" id="GO:0051301">
    <property type="term" value="P:cell division"/>
    <property type="evidence" value="ECO:0007669"/>
    <property type="project" value="UniProtKB-KW"/>
</dbReference>
<proteinExistence type="predicted"/>
<dbReference type="AlphaFoldDB" id="A0A916JKG8"/>
<accession>A0A916JKG8</accession>
<dbReference type="Gene3D" id="1.25.40.10">
    <property type="entry name" value="Tetratricopeptide repeat domain"/>
    <property type="match status" value="3"/>
</dbReference>
<dbReference type="Pfam" id="PF13432">
    <property type="entry name" value="TPR_16"/>
    <property type="match status" value="1"/>
</dbReference>
<keyword evidence="2" id="KW-0132">Cell division</keyword>
<dbReference type="SUPFAM" id="SSF48452">
    <property type="entry name" value="TPR-like"/>
    <property type="match status" value="3"/>
</dbReference>
<keyword evidence="2" id="KW-0131">Cell cycle</keyword>
<dbReference type="SMART" id="SM00028">
    <property type="entry name" value="TPR"/>
    <property type="match status" value="5"/>
</dbReference>
<organism evidence="2 3">
    <name type="scientific">Parvicella tangerina</name>
    <dbReference type="NCBI Taxonomy" id="2829795"/>
    <lineage>
        <taxon>Bacteria</taxon>
        <taxon>Pseudomonadati</taxon>
        <taxon>Bacteroidota</taxon>
        <taxon>Flavobacteriia</taxon>
        <taxon>Flavobacteriales</taxon>
        <taxon>Parvicellaceae</taxon>
        <taxon>Parvicella</taxon>
    </lineage>
</organism>